<sequence length="527" mass="58979">MKKYLFIALVAFLAVTSASAQLRIKMGKNSPIEKLGRAEIAITNLYVDSVDENKLVEDAIRGMLEKLDPHSSYATAKETKAMNEPLNGSFDGIGVQFNMVDDTLLVIQPVTNGPSEKVGIIAGDRIVAVNDTAISGVKMSKEEIMKRLRGPKGTTVNLTVVRRGIKDKLIFKVKRDKIPVTTMDAAYMIRPGIGYIRLGSFGLTSHKEVTIAMDSLKKKGMKDLIFDLEDNGGGYLQAAAQIANEFLQKGDLIVYTSGRAAPRQEYKAQANGRWRNGKVVVLTNEFTASAAEIVSGAIQDQDRGVVVGRRTFGKGLVQRPLTFDDGSEIRLTIAHYYTPSGRCIQKPYKKGDRLDYAMDLDKRYKHGEFTNQDSIHLSDSLKYYTLRKHRVVYGGGGIMPDYFVPLDTTKYTKMHRQLAAKSIVINHSLKFIDAHRKELKSQYKDFDKFLATYEVPSSLIDGIIAEGKKDKIEPKDEAELIQTKKYLALQLKALVARDIWDMSQYFQVWNETNEIVQRAVQLLTTGK</sequence>
<gene>
    <name evidence="8" type="ORF">DWY11_12420</name>
</gene>
<dbReference type="SUPFAM" id="SSF50156">
    <property type="entry name" value="PDZ domain-like"/>
    <property type="match status" value="1"/>
</dbReference>
<dbReference type="AlphaFoldDB" id="A0A3R5WGW4"/>
<proteinExistence type="inferred from homology"/>
<evidence type="ECO:0000259" key="7">
    <source>
        <dbReference type="PROSITE" id="PS50106"/>
    </source>
</evidence>
<dbReference type="GO" id="GO:0007165">
    <property type="term" value="P:signal transduction"/>
    <property type="evidence" value="ECO:0007669"/>
    <property type="project" value="TreeGrafter"/>
</dbReference>
<reference evidence="8 9" key="1">
    <citation type="submission" date="2018-08" db="EMBL/GenBank/DDBJ databases">
        <title>A genome reference for cultivated species of the human gut microbiota.</title>
        <authorList>
            <person name="Zou Y."/>
            <person name="Xue W."/>
            <person name="Luo G."/>
        </authorList>
    </citation>
    <scope>NUCLEOTIDE SEQUENCE [LARGE SCALE GENOMIC DNA]</scope>
    <source>
        <strain evidence="8 9">AF24-12</strain>
    </source>
</reference>
<dbReference type="Pfam" id="PF13180">
    <property type="entry name" value="PDZ_2"/>
    <property type="match status" value="1"/>
</dbReference>
<dbReference type="Gene3D" id="2.30.42.10">
    <property type="match status" value="1"/>
</dbReference>
<feature type="domain" description="PDZ" evidence="7">
    <location>
        <begin position="79"/>
        <end position="149"/>
    </location>
</feature>
<evidence type="ECO:0000256" key="2">
    <source>
        <dbReference type="ARBA" id="ARBA00022670"/>
    </source>
</evidence>
<evidence type="ECO:0000313" key="9">
    <source>
        <dbReference type="Proteomes" id="UP000283872"/>
    </source>
</evidence>
<organism evidence="8 9">
    <name type="scientific">Segatella copri</name>
    <dbReference type="NCBI Taxonomy" id="165179"/>
    <lineage>
        <taxon>Bacteria</taxon>
        <taxon>Pseudomonadati</taxon>
        <taxon>Bacteroidota</taxon>
        <taxon>Bacteroidia</taxon>
        <taxon>Bacteroidales</taxon>
        <taxon>Prevotellaceae</taxon>
        <taxon>Segatella</taxon>
    </lineage>
</organism>
<feature type="chain" id="PRO_5018648554" evidence="6">
    <location>
        <begin position="21"/>
        <end position="527"/>
    </location>
</feature>
<dbReference type="SUPFAM" id="SSF52096">
    <property type="entry name" value="ClpP/crotonase"/>
    <property type="match status" value="1"/>
</dbReference>
<keyword evidence="4 5" id="KW-0720">Serine protease</keyword>
<evidence type="ECO:0000256" key="1">
    <source>
        <dbReference type="ARBA" id="ARBA00009179"/>
    </source>
</evidence>
<evidence type="ECO:0000256" key="5">
    <source>
        <dbReference type="RuleBase" id="RU004404"/>
    </source>
</evidence>
<evidence type="ECO:0000313" key="8">
    <source>
        <dbReference type="EMBL" id="RGS13024.1"/>
    </source>
</evidence>
<dbReference type="Gene3D" id="3.30.750.44">
    <property type="match status" value="1"/>
</dbReference>
<dbReference type="RefSeq" id="WP_118086095.1">
    <property type="nucleotide sequence ID" value="NZ_QRVA01000037.1"/>
</dbReference>
<dbReference type="PROSITE" id="PS50106">
    <property type="entry name" value="PDZ"/>
    <property type="match status" value="1"/>
</dbReference>
<comment type="similarity">
    <text evidence="1 5">Belongs to the peptidase S41A family.</text>
</comment>
<dbReference type="GO" id="GO:0006508">
    <property type="term" value="P:proteolysis"/>
    <property type="evidence" value="ECO:0007669"/>
    <property type="project" value="UniProtKB-KW"/>
</dbReference>
<dbReference type="InterPro" id="IPR001478">
    <property type="entry name" value="PDZ"/>
</dbReference>
<dbReference type="Proteomes" id="UP000283872">
    <property type="component" value="Unassembled WGS sequence"/>
</dbReference>
<dbReference type="GO" id="GO:0008236">
    <property type="term" value="F:serine-type peptidase activity"/>
    <property type="evidence" value="ECO:0007669"/>
    <property type="project" value="UniProtKB-KW"/>
</dbReference>
<dbReference type="Pfam" id="PF22694">
    <property type="entry name" value="CtpB_N-like"/>
    <property type="match status" value="1"/>
</dbReference>
<accession>A0A3R5WGW4</accession>
<protein>
    <submittedName>
        <fullName evidence="8">S41 family peptidase</fullName>
    </submittedName>
</protein>
<dbReference type="GO" id="GO:0030288">
    <property type="term" value="C:outer membrane-bounded periplasmic space"/>
    <property type="evidence" value="ECO:0007669"/>
    <property type="project" value="TreeGrafter"/>
</dbReference>
<dbReference type="SMART" id="SM00228">
    <property type="entry name" value="PDZ"/>
    <property type="match status" value="1"/>
</dbReference>
<dbReference type="CDD" id="cd06782">
    <property type="entry name" value="cpPDZ_CPP-like"/>
    <property type="match status" value="1"/>
</dbReference>
<evidence type="ECO:0000256" key="4">
    <source>
        <dbReference type="ARBA" id="ARBA00022825"/>
    </source>
</evidence>
<dbReference type="SMART" id="SM00245">
    <property type="entry name" value="TSPc"/>
    <property type="match status" value="1"/>
</dbReference>
<comment type="caution">
    <text evidence="8">The sequence shown here is derived from an EMBL/GenBank/DDBJ whole genome shotgun (WGS) entry which is preliminary data.</text>
</comment>
<dbReference type="CDD" id="cd07560">
    <property type="entry name" value="Peptidase_S41_CPP"/>
    <property type="match status" value="1"/>
</dbReference>
<dbReference type="InterPro" id="IPR004447">
    <property type="entry name" value="Peptidase_S41A"/>
</dbReference>
<dbReference type="Gene3D" id="3.90.226.10">
    <property type="entry name" value="2-enoyl-CoA Hydratase, Chain A, domain 1"/>
    <property type="match status" value="1"/>
</dbReference>
<dbReference type="GO" id="GO:0004175">
    <property type="term" value="F:endopeptidase activity"/>
    <property type="evidence" value="ECO:0007669"/>
    <property type="project" value="TreeGrafter"/>
</dbReference>
<name>A0A3R5WGW4_9BACT</name>
<dbReference type="InterPro" id="IPR029045">
    <property type="entry name" value="ClpP/crotonase-like_dom_sf"/>
</dbReference>
<dbReference type="InterPro" id="IPR036034">
    <property type="entry name" value="PDZ_sf"/>
</dbReference>
<dbReference type="Pfam" id="PF03572">
    <property type="entry name" value="Peptidase_S41"/>
    <property type="match status" value="1"/>
</dbReference>
<dbReference type="InterPro" id="IPR055210">
    <property type="entry name" value="CtpA/B_N"/>
</dbReference>
<evidence type="ECO:0000256" key="6">
    <source>
        <dbReference type="SAM" id="SignalP"/>
    </source>
</evidence>
<dbReference type="InterPro" id="IPR005151">
    <property type="entry name" value="Tail-specific_protease"/>
</dbReference>
<dbReference type="FunFam" id="3.30.750.44:FF:000001">
    <property type="entry name" value="S41 family peptidase"/>
    <property type="match status" value="1"/>
</dbReference>
<dbReference type="PANTHER" id="PTHR32060">
    <property type="entry name" value="TAIL-SPECIFIC PROTEASE"/>
    <property type="match status" value="1"/>
</dbReference>
<keyword evidence="3 5" id="KW-0378">Hydrolase</keyword>
<keyword evidence="2 5" id="KW-0645">Protease</keyword>
<dbReference type="PANTHER" id="PTHR32060:SF30">
    <property type="entry name" value="CARBOXY-TERMINAL PROCESSING PROTEASE CTPA"/>
    <property type="match status" value="1"/>
</dbReference>
<keyword evidence="6" id="KW-0732">Signal</keyword>
<evidence type="ECO:0000256" key="3">
    <source>
        <dbReference type="ARBA" id="ARBA00022801"/>
    </source>
</evidence>
<dbReference type="EMBL" id="QRVA01000037">
    <property type="protein sequence ID" value="RGS13024.1"/>
    <property type="molecule type" value="Genomic_DNA"/>
</dbReference>
<dbReference type="NCBIfam" id="TIGR00225">
    <property type="entry name" value="prc"/>
    <property type="match status" value="1"/>
</dbReference>
<dbReference type="FunFam" id="2.30.42.10:FF:000063">
    <property type="entry name" value="Peptidase, S41 family"/>
    <property type="match status" value="1"/>
</dbReference>
<feature type="signal peptide" evidence="6">
    <location>
        <begin position="1"/>
        <end position="20"/>
    </location>
</feature>